<feature type="transmembrane region" description="Helical" evidence="9">
    <location>
        <begin position="20"/>
        <end position="43"/>
    </location>
</feature>
<accession>A0A9D2EEG3</accession>
<dbReference type="EMBL" id="DXBY01000175">
    <property type="protein sequence ID" value="HIZ36194.1"/>
    <property type="molecule type" value="Genomic_DNA"/>
</dbReference>
<comment type="caution">
    <text evidence="11">The sequence shown here is derived from an EMBL/GenBank/DDBJ whole genome shotgun (WGS) entry which is preliminary data.</text>
</comment>
<evidence type="ECO:0000256" key="3">
    <source>
        <dbReference type="ARBA" id="ARBA00022448"/>
    </source>
</evidence>
<dbReference type="GO" id="GO:0043190">
    <property type="term" value="C:ATP-binding cassette (ABC) transporter complex"/>
    <property type="evidence" value="ECO:0007669"/>
    <property type="project" value="InterPro"/>
</dbReference>
<evidence type="ECO:0000256" key="5">
    <source>
        <dbReference type="ARBA" id="ARBA00022692"/>
    </source>
</evidence>
<dbReference type="SUPFAM" id="SSF161098">
    <property type="entry name" value="MetI-like"/>
    <property type="match status" value="1"/>
</dbReference>
<keyword evidence="3 9" id="KW-0813">Transport</keyword>
<dbReference type="InterPro" id="IPR010065">
    <property type="entry name" value="AA_ABC_transptr_permease_3TM"/>
</dbReference>
<dbReference type="InterPro" id="IPR043429">
    <property type="entry name" value="ArtM/GltK/GlnP/TcyL/YhdX-like"/>
</dbReference>
<dbReference type="Proteomes" id="UP000824037">
    <property type="component" value="Unassembled WGS sequence"/>
</dbReference>
<keyword evidence="4" id="KW-1003">Cell membrane</keyword>
<reference evidence="11" key="2">
    <citation type="submission" date="2021-04" db="EMBL/GenBank/DDBJ databases">
        <authorList>
            <person name="Gilroy R."/>
        </authorList>
    </citation>
    <scope>NUCLEOTIDE SEQUENCE</scope>
    <source>
        <strain evidence="11">ChiGjej4B4-7305</strain>
    </source>
</reference>
<evidence type="ECO:0000259" key="10">
    <source>
        <dbReference type="PROSITE" id="PS50928"/>
    </source>
</evidence>
<evidence type="ECO:0000256" key="7">
    <source>
        <dbReference type="ARBA" id="ARBA00022989"/>
    </source>
</evidence>
<feature type="transmembrane region" description="Helical" evidence="9">
    <location>
        <begin position="64"/>
        <end position="82"/>
    </location>
</feature>
<evidence type="ECO:0000313" key="12">
    <source>
        <dbReference type="Proteomes" id="UP000824037"/>
    </source>
</evidence>
<feature type="transmembrane region" description="Helical" evidence="9">
    <location>
        <begin position="94"/>
        <end position="111"/>
    </location>
</feature>
<dbReference type="Gene3D" id="1.10.3720.10">
    <property type="entry name" value="MetI-like"/>
    <property type="match status" value="1"/>
</dbReference>
<feature type="transmembrane region" description="Helical" evidence="9">
    <location>
        <begin position="192"/>
        <end position="218"/>
    </location>
</feature>
<sequence length="226" mass="24430">MPVSDFLEVLSNYDIAGAYWLNLKLTFFSAIFALVLGTVLALMRISPLPSLQWAGAAYVNLVRNIPLTVVMMFAAFVLWPQLGVQFADRFDANFFWLAVWALSIYTASFVCESIRSGVNTVPLGQAEAARAVGLSFLPAARLVIMPQAFRGSIAPLGNTLIALIKNTTVASAISVSEISLLMKGMVEQHGNYVIPIFLTVAAGFVVIVIPVGLAVTYLSQRLAVSR</sequence>
<organism evidence="11 12">
    <name type="scientific">Candidatus Ruania gallistercoris</name>
    <dbReference type="NCBI Taxonomy" id="2838746"/>
    <lineage>
        <taxon>Bacteria</taxon>
        <taxon>Bacillati</taxon>
        <taxon>Actinomycetota</taxon>
        <taxon>Actinomycetes</taxon>
        <taxon>Micrococcales</taxon>
        <taxon>Ruaniaceae</taxon>
        <taxon>Ruania</taxon>
    </lineage>
</organism>
<keyword evidence="7 9" id="KW-1133">Transmembrane helix</keyword>
<feature type="domain" description="ABC transmembrane type-1" evidence="10">
    <location>
        <begin position="19"/>
        <end position="217"/>
    </location>
</feature>
<evidence type="ECO:0000256" key="1">
    <source>
        <dbReference type="ARBA" id="ARBA00004651"/>
    </source>
</evidence>
<dbReference type="PANTHER" id="PTHR30614">
    <property type="entry name" value="MEMBRANE COMPONENT OF AMINO ACID ABC TRANSPORTER"/>
    <property type="match status" value="1"/>
</dbReference>
<name>A0A9D2EEG3_9MICO</name>
<gene>
    <name evidence="11" type="ORF">H9815_10475</name>
</gene>
<protein>
    <submittedName>
        <fullName evidence="11">Amino acid ABC transporter permease</fullName>
    </submittedName>
</protein>
<evidence type="ECO:0000256" key="8">
    <source>
        <dbReference type="ARBA" id="ARBA00023136"/>
    </source>
</evidence>
<dbReference type="InterPro" id="IPR000515">
    <property type="entry name" value="MetI-like"/>
</dbReference>
<dbReference type="Pfam" id="PF00528">
    <property type="entry name" value="BPD_transp_1"/>
    <property type="match status" value="1"/>
</dbReference>
<keyword evidence="8 9" id="KW-0472">Membrane</keyword>
<proteinExistence type="inferred from homology"/>
<comment type="subcellular location">
    <subcellularLocation>
        <location evidence="1 9">Cell membrane</location>
        <topology evidence="1 9">Multi-pass membrane protein</topology>
    </subcellularLocation>
</comment>
<dbReference type="AlphaFoldDB" id="A0A9D2EEG3"/>
<dbReference type="PANTHER" id="PTHR30614:SF37">
    <property type="entry name" value="AMINO-ACID ABC TRANSPORTER PERMEASE PROTEIN YHDX-RELATED"/>
    <property type="match status" value="1"/>
</dbReference>
<keyword evidence="5 9" id="KW-0812">Transmembrane</keyword>
<comment type="similarity">
    <text evidence="2">Belongs to the binding-protein-dependent transport system permease family. HisMQ subfamily.</text>
</comment>
<dbReference type="PROSITE" id="PS50928">
    <property type="entry name" value="ABC_TM1"/>
    <property type="match status" value="1"/>
</dbReference>
<dbReference type="InterPro" id="IPR035906">
    <property type="entry name" value="MetI-like_sf"/>
</dbReference>
<evidence type="ECO:0000313" key="11">
    <source>
        <dbReference type="EMBL" id="HIZ36194.1"/>
    </source>
</evidence>
<dbReference type="NCBIfam" id="TIGR01726">
    <property type="entry name" value="HEQRo_perm_3TM"/>
    <property type="match status" value="1"/>
</dbReference>
<dbReference type="CDD" id="cd06261">
    <property type="entry name" value="TM_PBP2"/>
    <property type="match status" value="1"/>
</dbReference>
<evidence type="ECO:0000256" key="9">
    <source>
        <dbReference type="RuleBase" id="RU363032"/>
    </source>
</evidence>
<keyword evidence="6" id="KW-0029">Amino-acid transport</keyword>
<dbReference type="GO" id="GO:0006865">
    <property type="term" value="P:amino acid transport"/>
    <property type="evidence" value="ECO:0007669"/>
    <property type="project" value="UniProtKB-KW"/>
</dbReference>
<dbReference type="GO" id="GO:0022857">
    <property type="term" value="F:transmembrane transporter activity"/>
    <property type="evidence" value="ECO:0007669"/>
    <property type="project" value="InterPro"/>
</dbReference>
<evidence type="ECO:0000256" key="2">
    <source>
        <dbReference type="ARBA" id="ARBA00010072"/>
    </source>
</evidence>
<evidence type="ECO:0000256" key="6">
    <source>
        <dbReference type="ARBA" id="ARBA00022970"/>
    </source>
</evidence>
<evidence type="ECO:0000256" key="4">
    <source>
        <dbReference type="ARBA" id="ARBA00022475"/>
    </source>
</evidence>
<reference evidence="11" key="1">
    <citation type="journal article" date="2021" name="PeerJ">
        <title>Extensive microbial diversity within the chicken gut microbiome revealed by metagenomics and culture.</title>
        <authorList>
            <person name="Gilroy R."/>
            <person name="Ravi A."/>
            <person name="Getino M."/>
            <person name="Pursley I."/>
            <person name="Horton D.L."/>
            <person name="Alikhan N.F."/>
            <person name="Baker D."/>
            <person name="Gharbi K."/>
            <person name="Hall N."/>
            <person name="Watson M."/>
            <person name="Adriaenssens E.M."/>
            <person name="Foster-Nyarko E."/>
            <person name="Jarju S."/>
            <person name="Secka A."/>
            <person name="Antonio M."/>
            <person name="Oren A."/>
            <person name="Chaudhuri R.R."/>
            <person name="La Ragione R."/>
            <person name="Hildebrand F."/>
            <person name="Pallen M.J."/>
        </authorList>
    </citation>
    <scope>NUCLEOTIDE SEQUENCE</scope>
    <source>
        <strain evidence="11">ChiGjej4B4-7305</strain>
    </source>
</reference>